<dbReference type="InterPro" id="IPR036388">
    <property type="entry name" value="WH-like_DNA-bd_sf"/>
</dbReference>
<sequence>MDSLRAREWWQQVTQIRAEDPGLTDEQIASRLGVSRRTFYRRRDQAQIPKRVMDHSSAIPWTVPKADVDHTYCTYLRALSYIAQGVPGGSPRQRSAALRWAREGVADHLDVIYDSLGWRMVPAVESQWHLKAVLAAALSTLEGSK</sequence>
<dbReference type="Proteomes" id="UP000198923">
    <property type="component" value="Unassembled WGS sequence"/>
</dbReference>
<dbReference type="GO" id="GO:0003677">
    <property type="term" value="F:DNA binding"/>
    <property type="evidence" value="ECO:0007669"/>
    <property type="project" value="UniProtKB-KW"/>
</dbReference>
<dbReference type="Pfam" id="PF13384">
    <property type="entry name" value="HTH_23"/>
    <property type="match status" value="1"/>
</dbReference>
<name>A0A1G8A9U5_9ACTN</name>
<proteinExistence type="predicted"/>
<accession>A0A1G8A9U5</accession>
<gene>
    <name evidence="1" type="ORF">SAMN05421505_11270</name>
</gene>
<dbReference type="EMBL" id="FNCN01000012">
    <property type="protein sequence ID" value="SDH17653.1"/>
    <property type="molecule type" value="Genomic_DNA"/>
</dbReference>
<protein>
    <submittedName>
        <fullName evidence="1">Predicted DNA-binding transcriptional regulator AlpA</fullName>
    </submittedName>
</protein>
<organism evidence="1 2">
    <name type="scientific">Sinosporangium album</name>
    <dbReference type="NCBI Taxonomy" id="504805"/>
    <lineage>
        <taxon>Bacteria</taxon>
        <taxon>Bacillati</taxon>
        <taxon>Actinomycetota</taxon>
        <taxon>Actinomycetes</taxon>
        <taxon>Streptosporangiales</taxon>
        <taxon>Streptosporangiaceae</taxon>
        <taxon>Sinosporangium</taxon>
    </lineage>
</organism>
<keyword evidence="1" id="KW-0238">DNA-binding</keyword>
<keyword evidence="2" id="KW-1185">Reference proteome</keyword>
<dbReference type="RefSeq" id="WP_093171005.1">
    <property type="nucleotide sequence ID" value="NZ_FNCN01000012.1"/>
</dbReference>
<reference evidence="1 2" key="1">
    <citation type="submission" date="2016-10" db="EMBL/GenBank/DDBJ databases">
        <authorList>
            <person name="de Groot N.N."/>
        </authorList>
    </citation>
    <scope>NUCLEOTIDE SEQUENCE [LARGE SCALE GENOMIC DNA]</scope>
    <source>
        <strain evidence="1 2">CPCC 201354</strain>
    </source>
</reference>
<dbReference type="OrthoDB" id="3543273at2"/>
<evidence type="ECO:0000313" key="2">
    <source>
        <dbReference type="Proteomes" id="UP000198923"/>
    </source>
</evidence>
<dbReference type="Gene3D" id="1.10.10.10">
    <property type="entry name" value="Winged helix-like DNA-binding domain superfamily/Winged helix DNA-binding domain"/>
    <property type="match status" value="1"/>
</dbReference>
<evidence type="ECO:0000313" key="1">
    <source>
        <dbReference type="EMBL" id="SDH17653.1"/>
    </source>
</evidence>
<dbReference type="AlphaFoldDB" id="A0A1G8A9U5"/>